<dbReference type="Proteomes" id="UP000242849">
    <property type="component" value="Unassembled WGS sequence"/>
</dbReference>
<protein>
    <recommendedName>
        <fullName evidence="3">Glycosyl transferase family 8</fullName>
    </recommendedName>
</protein>
<dbReference type="AlphaFoldDB" id="A0A1H4ZF69"/>
<reference evidence="2" key="1">
    <citation type="submission" date="2016-10" db="EMBL/GenBank/DDBJ databases">
        <authorList>
            <person name="Varghese N."/>
            <person name="Submissions S."/>
        </authorList>
    </citation>
    <scope>NUCLEOTIDE SEQUENCE [LARGE SCALE GENOMIC DNA]</scope>
    <source>
        <strain evidence="2">DSM 12111</strain>
    </source>
</reference>
<evidence type="ECO:0008006" key="3">
    <source>
        <dbReference type="Google" id="ProtNLM"/>
    </source>
</evidence>
<dbReference type="EMBL" id="FNSC01000001">
    <property type="protein sequence ID" value="SED28809.1"/>
    <property type="molecule type" value="Genomic_DNA"/>
</dbReference>
<dbReference type="Gene3D" id="3.90.550.10">
    <property type="entry name" value="Spore Coat Polysaccharide Biosynthesis Protein SpsA, Chain A"/>
    <property type="match status" value="1"/>
</dbReference>
<name>A0A1H4ZF69_PSEAG</name>
<dbReference type="SUPFAM" id="SSF53448">
    <property type="entry name" value="Nucleotide-diphospho-sugar transferases"/>
    <property type="match status" value="1"/>
</dbReference>
<proteinExistence type="predicted"/>
<gene>
    <name evidence="1" type="ORF">SAMN05421553_2388</name>
</gene>
<keyword evidence="2" id="KW-1185">Reference proteome</keyword>
<dbReference type="STRING" id="53406.SAMN05421553_2388"/>
<dbReference type="InterPro" id="IPR029044">
    <property type="entry name" value="Nucleotide-diphossugar_trans"/>
</dbReference>
<evidence type="ECO:0000313" key="2">
    <source>
        <dbReference type="Proteomes" id="UP000242849"/>
    </source>
</evidence>
<organism evidence="1 2">
    <name type="scientific">Pseudomonas anguilliseptica</name>
    <dbReference type="NCBI Taxonomy" id="53406"/>
    <lineage>
        <taxon>Bacteria</taxon>
        <taxon>Pseudomonadati</taxon>
        <taxon>Pseudomonadota</taxon>
        <taxon>Gammaproteobacteria</taxon>
        <taxon>Pseudomonadales</taxon>
        <taxon>Pseudomonadaceae</taxon>
        <taxon>Pseudomonas</taxon>
    </lineage>
</organism>
<accession>A0A1H4ZF69</accession>
<dbReference type="OrthoDB" id="9178965at2"/>
<evidence type="ECO:0000313" key="1">
    <source>
        <dbReference type="EMBL" id="SED28809.1"/>
    </source>
</evidence>
<sequence>MPYVMNTTPQLAYLAFGADIYQREAVFSIASALAHSALCPNDRQFEIRVFTDNPQLYTRLPVTTCTIDPTWDGPHRYHFRIKHAVLLNVLSEYEKAVLIDTDTFFRASPDSLFERVTSGHLLCNAIGATLGESPSFPSQSATHLKQSGLWKTNLRQTNSGVIGLTTLDKGVLEHSIKLMDDLRPLVPELYTLEEFSLALAAHGQLQLNACTDLIHHYWSRKAQFRAKIQAWHTKHHAEPLSKAAMADVLLVNDRLPRPPQPYRGWQKTLTALIAKERRQLLRELLYGCHTYANEFDCACAEAWWDKALVNVEKRLGKPLSTEQITLWLADPLLKLLAGSHYDTMQAHLLDRFNVKQAV</sequence>